<comment type="caution">
    <text evidence="10">The sequence shown here is derived from an EMBL/GenBank/DDBJ whole genome shotgun (WGS) entry which is preliminary data.</text>
</comment>
<dbReference type="InterPro" id="IPR013057">
    <property type="entry name" value="AA_transpt_TM"/>
</dbReference>
<keyword evidence="6 8" id="KW-1133">Transmembrane helix</keyword>
<feature type="transmembrane region" description="Helical" evidence="8">
    <location>
        <begin position="40"/>
        <end position="59"/>
    </location>
</feature>
<organism evidence="10 11">
    <name type="scientific">Trichoglossum hirsutum</name>
    <dbReference type="NCBI Taxonomy" id="265104"/>
    <lineage>
        <taxon>Eukaryota</taxon>
        <taxon>Fungi</taxon>
        <taxon>Dikarya</taxon>
        <taxon>Ascomycota</taxon>
        <taxon>Pezizomycotina</taxon>
        <taxon>Geoglossomycetes</taxon>
        <taxon>Geoglossales</taxon>
        <taxon>Geoglossaceae</taxon>
        <taxon>Trichoglossum</taxon>
    </lineage>
</organism>
<reference evidence="10" key="1">
    <citation type="submission" date="2021-03" db="EMBL/GenBank/DDBJ databases">
        <title>Comparative genomics and phylogenomic investigation of the class Geoglossomycetes provide insights into ecological specialization and systematics.</title>
        <authorList>
            <person name="Melie T."/>
            <person name="Pirro S."/>
            <person name="Miller A.N."/>
            <person name="Quandt A."/>
        </authorList>
    </citation>
    <scope>NUCLEOTIDE SEQUENCE</scope>
    <source>
        <strain evidence="10">CAQ_001_2017</strain>
    </source>
</reference>
<evidence type="ECO:0000256" key="6">
    <source>
        <dbReference type="ARBA" id="ARBA00022989"/>
    </source>
</evidence>
<feature type="domain" description="Amino acid transporter transmembrane" evidence="9">
    <location>
        <begin position="15"/>
        <end position="91"/>
    </location>
</feature>
<evidence type="ECO:0000256" key="5">
    <source>
        <dbReference type="ARBA" id="ARBA00022970"/>
    </source>
</evidence>
<proteinExistence type="inferred from homology"/>
<evidence type="ECO:0000313" key="10">
    <source>
        <dbReference type="EMBL" id="KAH0559047.1"/>
    </source>
</evidence>
<evidence type="ECO:0000256" key="1">
    <source>
        <dbReference type="ARBA" id="ARBA00004141"/>
    </source>
</evidence>
<gene>
    <name evidence="10" type="ORF">GP486_004354</name>
</gene>
<comment type="similarity">
    <text evidence="2">Belongs to the amino acid/polyamine transporter 2 family.</text>
</comment>
<evidence type="ECO:0000256" key="7">
    <source>
        <dbReference type="ARBA" id="ARBA00023136"/>
    </source>
</evidence>
<accession>A0A9P8LBI8</accession>
<keyword evidence="5" id="KW-0029">Amino-acid transport</keyword>
<dbReference type="EMBL" id="JAGHQM010000676">
    <property type="protein sequence ID" value="KAH0559047.1"/>
    <property type="molecule type" value="Genomic_DNA"/>
</dbReference>
<dbReference type="PANTHER" id="PTHR22950">
    <property type="entry name" value="AMINO ACID TRANSPORTER"/>
    <property type="match status" value="1"/>
</dbReference>
<dbReference type="Proteomes" id="UP000750711">
    <property type="component" value="Unassembled WGS sequence"/>
</dbReference>
<keyword evidence="4 8" id="KW-0812">Transmembrane</keyword>
<evidence type="ECO:0000259" key="9">
    <source>
        <dbReference type="Pfam" id="PF01490"/>
    </source>
</evidence>
<dbReference type="PANTHER" id="PTHR22950:SF458">
    <property type="entry name" value="SODIUM-COUPLED NEUTRAL AMINO ACID TRANSPORTER 11-RELATED"/>
    <property type="match status" value="1"/>
</dbReference>
<dbReference type="GO" id="GO:0005783">
    <property type="term" value="C:endoplasmic reticulum"/>
    <property type="evidence" value="ECO:0007669"/>
    <property type="project" value="TreeGrafter"/>
</dbReference>
<feature type="transmembrane region" description="Helical" evidence="8">
    <location>
        <begin position="71"/>
        <end position="90"/>
    </location>
</feature>
<evidence type="ECO:0000256" key="8">
    <source>
        <dbReference type="SAM" id="Phobius"/>
    </source>
</evidence>
<sequence>MSNYYFPDEPWNPNRHLIFTTSLVVTAMTLALLTCDLGAVFELIGATSACALAYILPPLCYIKLSTRNWKTVPAAACVVFGFIVMFISIIQAGSQMIHS</sequence>
<evidence type="ECO:0000256" key="2">
    <source>
        <dbReference type="ARBA" id="ARBA00008066"/>
    </source>
</evidence>
<evidence type="ECO:0000256" key="4">
    <source>
        <dbReference type="ARBA" id="ARBA00022692"/>
    </source>
</evidence>
<name>A0A9P8LBI8_9PEZI</name>
<feature type="transmembrane region" description="Helical" evidence="8">
    <location>
        <begin position="16"/>
        <end position="33"/>
    </location>
</feature>
<keyword evidence="7 8" id="KW-0472">Membrane</keyword>
<dbReference type="AlphaFoldDB" id="A0A9P8LBI8"/>
<keyword evidence="3" id="KW-0813">Transport</keyword>
<evidence type="ECO:0000313" key="11">
    <source>
        <dbReference type="Proteomes" id="UP000750711"/>
    </source>
</evidence>
<comment type="subcellular location">
    <subcellularLocation>
        <location evidence="1">Membrane</location>
        <topology evidence="1">Multi-pass membrane protein</topology>
    </subcellularLocation>
</comment>
<dbReference type="GO" id="GO:0016020">
    <property type="term" value="C:membrane"/>
    <property type="evidence" value="ECO:0007669"/>
    <property type="project" value="UniProtKB-SubCell"/>
</dbReference>
<dbReference type="GO" id="GO:0015179">
    <property type="term" value="F:L-amino acid transmembrane transporter activity"/>
    <property type="evidence" value="ECO:0007669"/>
    <property type="project" value="TreeGrafter"/>
</dbReference>
<keyword evidence="11" id="KW-1185">Reference proteome</keyword>
<evidence type="ECO:0000256" key="3">
    <source>
        <dbReference type="ARBA" id="ARBA00022448"/>
    </source>
</evidence>
<protein>
    <recommendedName>
        <fullName evidence="9">Amino acid transporter transmembrane domain-containing protein</fullName>
    </recommendedName>
</protein>
<dbReference type="Pfam" id="PF01490">
    <property type="entry name" value="Aa_trans"/>
    <property type="match status" value="1"/>
</dbReference>